<reference evidence="3" key="1">
    <citation type="journal article" date="2020" name="Stud. Mycol.">
        <title>101 Dothideomycetes genomes: a test case for predicting lifestyles and emergence of pathogens.</title>
        <authorList>
            <person name="Haridas S."/>
            <person name="Albert R."/>
            <person name="Binder M."/>
            <person name="Bloem J."/>
            <person name="Labutti K."/>
            <person name="Salamov A."/>
            <person name="Andreopoulos B."/>
            <person name="Baker S."/>
            <person name="Barry K."/>
            <person name="Bills G."/>
            <person name="Bluhm B."/>
            <person name="Cannon C."/>
            <person name="Castanera R."/>
            <person name="Culley D."/>
            <person name="Daum C."/>
            <person name="Ezra D."/>
            <person name="Gonzalez J."/>
            <person name="Henrissat B."/>
            <person name="Kuo A."/>
            <person name="Liang C."/>
            <person name="Lipzen A."/>
            <person name="Lutzoni F."/>
            <person name="Magnuson J."/>
            <person name="Mondo S."/>
            <person name="Nolan M."/>
            <person name="Ohm R."/>
            <person name="Pangilinan J."/>
            <person name="Park H.-J."/>
            <person name="Ramirez L."/>
            <person name="Alfaro M."/>
            <person name="Sun H."/>
            <person name="Tritt A."/>
            <person name="Yoshinaga Y."/>
            <person name="Zwiers L.-H."/>
            <person name="Turgeon B."/>
            <person name="Goodwin S."/>
            <person name="Spatafora J."/>
            <person name="Crous P."/>
            <person name="Grigoriev I."/>
        </authorList>
    </citation>
    <scope>NUCLEOTIDE SEQUENCE</scope>
    <source>
        <strain evidence="3">CBS 121739</strain>
    </source>
</reference>
<feature type="compositionally biased region" description="Low complexity" evidence="1">
    <location>
        <begin position="322"/>
        <end position="334"/>
    </location>
</feature>
<dbReference type="GO" id="GO:0005737">
    <property type="term" value="C:cytoplasm"/>
    <property type="evidence" value="ECO:0007669"/>
    <property type="project" value="TreeGrafter"/>
</dbReference>
<feature type="compositionally biased region" description="Polar residues" evidence="1">
    <location>
        <begin position="704"/>
        <end position="715"/>
    </location>
</feature>
<dbReference type="PANTHER" id="PTHR21634">
    <property type="entry name" value="RE13835P"/>
    <property type="match status" value="1"/>
</dbReference>
<feature type="region of interest" description="Disordered" evidence="1">
    <location>
        <begin position="233"/>
        <end position="280"/>
    </location>
</feature>
<feature type="compositionally biased region" description="Low complexity" evidence="1">
    <location>
        <begin position="1119"/>
        <end position="1135"/>
    </location>
</feature>
<dbReference type="AlphaFoldDB" id="A0A6A6W071"/>
<feature type="compositionally biased region" description="Polar residues" evidence="1">
    <location>
        <begin position="1"/>
        <end position="24"/>
    </location>
</feature>
<dbReference type="GO" id="GO:0051087">
    <property type="term" value="F:protein-folding chaperone binding"/>
    <property type="evidence" value="ECO:0007669"/>
    <property type="project" value="TreeGrafter"/>
</dbReference>
<feature type="compositionally biased region" description="Low complexity" evidence="1">
    <location>
        <begin position="140"/>
        <end position="156"/>
    </location>
</feature>
<dbReference type="EMBL" id="ML996580">
    <property type="protein sequence ID" value="KAF2754461.1"/>
    <property type="molecule type" value="Genomic_DNA"/>
</dbReference>
<dbReference type="OrthoDB" id="5428015at2759"/>
<evidence type="ECO:0000313" key="4">
    <source>
        <dbReference type="Proteomes" id="UP000799437"/>
    </source>
</evidence>
<dbReference type="GO" id="GO:0042030">
    <property type="term" value="F:ATPase inhibitor activity"/>
    <property type="evidence" value="ECO:0007669"/>
    <property type="project" value="TreeGrafter"/>
</dbReference>
<protein>
    <recommendedName>
        <fullName evidence="2">Folliculin-interacting protein N-terminal domain-containing protein</fullName>
    </recommendedName>
</protein>
<dbReference type="Proteomes" id="UP000799437">
    <property type="component" value="Unassembled WGS sequence"/>
</dbReference>
<sequence length="1207" mass="131287">MLSNLLNLQGLTRSHPRQTTSYESTTEDAHTKALLFPEATHFPNAISSAFEASSPQSPGPGYDGIQGEIDLEHSRDIRIIIAQDEAGSTPRCALFDSKQSFPRADSSKTFSGRSARPYSVYNSKNAATPPATVQGHARRSSLVSDTSTSRSPASSAFQRIPSRASSISSMPNIDHLTSLNRRQSEADANIQSTCLDCMFGNISMGYKGTGNKLHIIPLEPRAIDQSIASYASEGQGSLPKGEARKRSNLATSYTPANPPPDMMNPRLSASPDQSSKERRRTVMVSRIFSVSLPDEVEAGDSTNVSTPTPQNSTSQGNAFPFSSSTGTGASTPGGYFRRSRAPKLPMYGVSIIMQLPIAPKPPKASSNVGSFPGHESLGSSVDSDQRGGWSWVDSSFGVDSLLSASFSSDVDDRVEIVGQHWDVLIRTLTSLQFIVQERVLAQFKATDASTVKTSQAPRMQRAVGREPLSQVAPRRSLRLQPYALAADQHIQAAVRAAGERVVRGMKIPRVSLGQSRWGIWRDEARWLGKWAGGKEENFFFFTLLTAFLGHHTEWLNVIGPKRYRRLHIQQQKSSAGEDLTISNRTVIVGPDKMAARRLIFLLSAFLPASGHAPSYDGASPIRPSTSASVRGYSQSPPHQMALARQKSLRRTINRRGRPSQTHSRHVATHRNVAQPSSGTSDDRSESIPFDAEYLRGHSRRPSEARSTISVQTSTLAFPPLSESPTGGKSSATITPTAAPDAPRPVPHFAMQRTNSSGLMNDVDSTSCESIASSNLMHNLRRTSHHERHPNLDTQSSGSKWSSIMSFWNGGRRSSSNDTSDILQSTDEGLGICGQPYRSPPDGRTLNKLEMMVLEADQVNQLSGTDYDNETNEEAVDDQASEEAVTISGIPSSGARDIPHRNKSVYEPLKLSINENDGVIDVDIPLPGFSGSPVRSPSIPSLNPGSFGGSSVHSSHGSFCHGDYEQPINVAGWLGKFHADFELQGVSPYANLEQDIRKAMSAEPTPVMAAITPNLESGPTEKWVDVCSALIADARSFTVKRLRLRRLVRLVPIPSQPAITPTPFAMAPPRLPFTDPYQISQTPPPVPMSELHLEEKFTEESVMDIDDTLADAIERVLAHSGASSRAQSQPSSRSGSVRGRKGATDVPTPPVVEIPRTECRDLVFGALEQIVKSVQEERTANNLATERRSRSAESTLREGIKRWLTEVE</sequence>
<feature type="compositionally biased region" description="Basic and acidic residues" evidence="1">
    <location>
        <begin position="692"/>
        <end position="703"/>
    </location>
</feature>
<dbReference type="RefSeq" id="XP_033596912.1">
    <property type="nucleotide sequence ID" value="XM_033744672.1"/>
</dbReference>
<evidence type="ECO:0000313" key="3">
    <source>
        <dbReference type="EMBL" id="KAF2754461.1"/>
    </source>
</evidence>
<feature type="region of interest" description="Disordered" evidence="1">
    <location>
        <begin position="294"/>
        <end position="335"/>
    </location>
</feature>
<feature type="region of interest" description="Disordered" evidence="1">
    <location>
        <begin position="1"/>
        <end position="29"/>
    </location>
</feature>
<feature type="compositionally biased region" description="Polar residues" evidence="1">
    <location>
        <begin position="300"/>
        <end position="321"/>
    </location>
</feature>
<feature type="region of interest" description="Disordered" evidence="1">
    <location>
        <begin position="120"/>
        <end position="159"/>
    </location>
</feature>
<feature type="region of interest" description="Disordered" evidence="1">
    <location>
        <begin position="363"/>
        <end position="384"/>
    </location>
</feature>
<feature type="domain" description="Folliculin-interacting protein N-terminal" evidence="2">
    <location>
        <begin position="76"/>
        <end position="222"/>
    </location>
</feature>
<evidence type="ECO:0000256" key="1">
    <source>
        <dbReference type="SAM" id="MobiDB-lite"/>
    </source>
</evidence>
<feature type="compositionally biased region" description="Polar residues" evidence="1">
    <location>
        <begin position="622"/>
        <end position="637"/>
    </location>
</feature>
<organism evidence="3 4">
    <name type="scientific">Pseudovirgaria hyperparasitica</name>
    <dbReference type="NCBI Taxonomy" id="470096"/>
    <lineage>
        <taxon>Eukaryota</taxon>
        <taxon>Fungi</taxon>
        <taxon>Dikarya</taxon>
        <taxon>Ascomycota</taxon>
        <taxon>Pezizomycotina</taxon>
        <taxon>Dothideomycetes</taxon>
        <taxon>Dothideomycetes incertae sedis</taxon>
        <taxon>Acrospermales</taxon>
        <taxon>Acrospermaceae</taxon>
        <taxon>Pseudovirgaria</taxon>
    </lineage>
</organism>
<gene>
    <name evidence="3" type="ORF">EJ05DRAFT_479439</name>
</gene>
<keyword evidence="4" id="KW-1185">Reference proteome</keyword>
<feature type="compositionally biased region" description="Basic residues" evidence="1">
    <location>
        <begin position="646"/>
        <end position="668"/>
    </location>
</feature>
<dbReference type="InterPro" id="IPR028084">
    <property type="entry name" value="FNIP_N_dom"/>
</dbReference>
<proteinExistence type="predicted"/>
<dbReference type="Pfam" id="PF14636">
    <property type="entry name" value="FNIP_N"/>
    <property type="match status" value="1"/>
</dbReference>
<evidence type="ECO:0000259" key="2">
    <source>
        <dbReference type="Pfam" id="PF14636"/>
    </source>
</evidence>
<feature type="region of interest" description="Disordered" evidence="1">
    <location>
        <begin position="1118"/>
        <end position="1151"/>
    </location>
</feature>
<accession>A0A6A6W071</accession>
<dbReference type="PANTHER" id="PTHR21634:SF9">
    <property type="entry name" value="RE13835P"/>
    <property type="match status" value="1"/>
</dbReference>
<feature type="compositionally biased region" description="Low complexity" evidence="1">
    <location>
        <begin position="731"/>
        <end position="740"/>
    </location>
</feature>
<feature type="region of interest" description="Disordered" evidence="1">
    <location>
        <begin position="613"/>
        <end position="745"/>
    </location>
</feature>
<dbReference type="GeneID" id="54485726"/>
<name>A0A6A6W071_9PEZI</name>